<dbReference type="PANTHER" id="PTHR32071:SF121">
    <property type="entry name" value="SIGMA L-DEPENDENT TRANSCRIPTIONAL REGULATOR YQIR-RELATED"/>
    <property type="match status" value="1"/>
</dbReference>
<organism evidence="8 9">
    <name type="scientific">Anaerosporomusa subterranea</name>
    <dbReference type="NCBI Taxonomy" id="1794912"/>
    <lineage>
        <taxon>Bacteria</taxon>
        <taxon>Bacillati</taxon>
        <taxon>Bacillota</taxon>
        <taxon>Negativicutes</taxon>
        <taxon>Acetonemataceae</taxon>
        <taxon>Anaerosporomusa</taxon>
    </lineage>
</organism>
<dbReference type="SUPFAM" id="SSF55785">
    <property type="entry name" value="PYP-like sensor domain (PAS domain)"/>
    <property type="match status" value="1"/>
</dbReference>
<dbReference type="CDD" id="cd00130">
    <property type="entry name" value="PAS"/>
    <property type="match status" value="1"/>
</dbReference>
<evidence type="ECO:0000259" key="6">
    <source>
        <dbReference type="PROSITE" id="PS50045"/>
    </source>
</evidence>
<dbReference type="CDD" id="cd00009">
    <property type="entry name" value="AAA"/>
    <property type="match status" value="1"/>
</dbReference>
<keyword evidence="4" id="KW-0238">DNA-binding</keyword>
<dbReference type="SUPFAM" id="SSF52540">
    <property type="entry name" value="P-loop containing nucleoside triphosphate hydrolases"/>
    <property type="match status" value="1"/>
</dbReference>
<dbReference type="Gene3D" id="1.10.10.60">
    <property type="entry name" value="Homeodomain-like"/>
    <property type="match status" value="1"/>
</dbReference>
<evidence type="ECO:0000313" key="9">
    <source>
        <dbReference type="Proteomes" id="UP000076268"/>
    </source>
</evidence>
<dbReference type="SMART" id="SM00382">
    <property type="entry name" value="AAA"/>
    <property type="match status" value="1"/>
</dbReference>
<evidence type="ECO:0000313" key="8">
    <source>
        <dbReference type="EMBL" id="KYZ75682.1"/>
    </source>
</evidence>
<feature type="domain" description="Sigma-54 factor interaction" evidence="6">
    <location>
        <begin position="165"/>
        <end position="394"/>
    </location>
</feature>
<evidence type="ECO:0000256" key="1">
    <source>
        <dbReference type="ARBA" id="ARBA00022741"/>
    </source>
</evidence>
<feature type="domain" description="PAS" evidence="7">
    <location>
        <begin position="21"/>
        <end position="72"/>
    </location>
</feature>
<dbReference type="InterPro" id="IPR027417">
    <property type="entry name" value="P-loop_NTPase"/>
</dbReference>
<dbReference type="RefSeq" id="WP_066243286.1">
    <property type="nucleotide sequence ID" value="NZ_LSGP01000020.1"/>
</dbReference>
<dbReference type="GO" id="GO:0005524">
    <property type="term" value="F:ATP binding"/>
    <property type="evidence" value="ECO:0007669"/>
    <property type="project" value="UniProtKB-KW"/>
</dbReference>
<dbReference type="AlphaFoldDB" id="A0A154BP16"/>
<dbReference type="FunFam" id="3.40.50.300:FF:000006">
    <property type="entry name" value="DNA-binding transcriptional regulator NtrC"/>
    <property type="match status" value="1"/>
</dbReference>
<dbReference type="SUPFAM" id="SSF46689">
    <property type="entry name" value="Homeodomain-like"/>
    <property type="match status" value="1"/>
</dbReference>
<dbReference type="Gene3D" id="3.40.50.300">
    <property type="entry name" value="P-loop containing nucleotide triphosphate hydrolases"/>
    <property type="match status" value="1"/>
</dbReference>
<keyword evidence="1" id="KW-0547">Nucleotide-binding</keyword>
<dbReference type="STRING" id="1794912.AXX12_10740"/>
<dbReference type="InterPro" id="IPR009057">
    <property type="entry name" value="Homeodomain-like_sf"/>
</dbReference>
<reference evidence="8 9" key="1">
    <citation type="submission" date="2016-02" db="EMBL/GenBank/DDBJ databases">
        <title>Anaerosporomusa subterraneum gen. nov., sp. nov., a spore-forming obligate anaerobe isolated from saprolite.</title>
        <authorList>
            <person name="Choi J.K."/>
            <person name="Shah M."/>
            <person name="Yee N."/>
        </authorList>
    </citation>
    <scope>NUCLEOTIDE SEQUENCE [LARGE SCALE GENOMIC DNA]</scope>
    <source>
        <strain evidence="8 9">RU4</strain>
    </source>
</reference>
<dbReference type="SMART" id="SM00091">
    <property type="entry name" value="PAS"/>
    <property type="match status" value="1"/>
</dbReference>
<evidence type="ECO:0000259" key="7">
    <source>
        <dbReference type="PROSITE" id="PS50112"/>
    </source>
</evidence>
<dbReference type="Pfam" id="PF02954">
    <property type="entry name" value="HTH_8"/>
    <property type="match status" value="1"/>
</dbReference>
<accession>A0A154BP16</accession>
<dbReference type="InterPro" id="IPR002197">
    <property type="entry name" value="HTH_Fis"/>
</dbReference>
<proteinExistence type="predicted"/>
<dbReference type="Proteomes" id="UP000076268">
    <property type="component" value="Unassembled WGS sequence"/>
</dbReference>
<dbReference type="InterPro" id="IPR000014">
    <property type="entry name" value="PAS"/>
</dbReference>
<keyword evidence="2" id="KW-0067">ATP-binding</keyword>
<dbReference type="Pfam" id="PF25601">
    <property type="entry name" value="AAA_lid_14"/>
    <property type="match status" value="1"/>
</dbReference>
<dbReference type="PANTHER" id="PTHR32071">
    <property type="entry name" value="TRANSCRIPTIONAL REGULATORY PROTEIN"/>
    <property type="match status" value="1"/>
</dbReference>
<gene>
    <name evidence="8" type="ORF">AXX12_10740</name>
</gene>
<dbReference type="Pfam" id="PF00989">
    <property type="entry name" value="PAS"/>
    <property type="match status" value="1"/>
</dbReference>
<dbReference type="InterPro" id="IPR002078">
    <property type="entry name" value="Sigma_54_int"/>
</dbReference>
<dbReference type="PROSITE" id="PS50045">
    <property type="entry name" value="SIGMA54_INTERACT_4"/>
    <property type="match status" value="1"/>
</dbReference>
<dbReference type="InterPro" id="IPR035965">
    <property type="entry name" value="PAS-like_dom_sf"/>
</dbReference>
<evidence type="ECO:0000256" key="3">
    <source>
        <dbReference type="ARBA" id="ARBA00023015"/>
    </source>
</evidence>
<keyword evidence="5" id="KW-0804">Transcription</keyword>
<dbReference type="GO" id="GO:0006355">
    <property type="term" value="P:regulation of DNA-templated transcription"/>
    <property type="evidence" value="ECO:0007669"/>
    <property type="project" value="InterPro"/>
</dbReference>
<dbReference type="EMBL" id="LSGP01000020">
    <property type="protein sequence ID" value="KYZ75682.1"/>
    <property type="molecule type" value="Genomic_DNA"/>
</dbReference>
<dbReference type="InterPro" id="IPR025662">
    <property type="entry name" value="Sigma_54_int_dom_ATP-bd_1"/>
</dbReference>
<dbReference type="InterPro" id="IPR025943">
    <property type="entry name" value="Sigma_54_int_dom_ATP-bd_2"/>
</dbReference>
<keyword evidence="3" id="KW-0805">Transcription regulation</keyword>
<evidence type="ECO:0000256" key="4">
    <source>
        <dbReference type="ARBA" id="ARBA00023125"/>
    </source>
</evidence>
<comment type="caution">
    <text evidence="8">The sequence shown here is derived from an EMBL/GenBank/DDBJ whole genome shotgun (WGS) entry which is preliminary data.</text>
</comment>
<evidence type="ECO:0000256" key="2">
    <source>
        <dbReference type="ARBA" id="ARBA00022840"/>
    </source>
</evidence>
<dbReference type="PROSITE" id="PS00676">
    <property type="entry name" value="SIGMA54_INTERACT_2"/>
    <property type="match status" value="1"/>
</dbReference>
<name>A0A154BP16_ANASB</name>
<protein>
    <submittedName>
        <fullName evidence="8">Diguanylate cyclase</fullName>
    </submittedName>
</protein>
<dbReference type="PROSITE" id="PS00675">
    <property type="entry name" value="SIGMA54_INTERACT_1"/>
    <property type="match status" value="1"/>
</dbReference>
<dbReference type="PROSITE" id="PS50112">
    <property type="entry name" value="PAS"/>
    <property type="match status" value="1"/>
</dbReference>
<dbReference type="GO" id="GO:0043565">
    <property type="term" value="F:sequence-specific DNA binding"/>
    <property type="evidence" value="ECO:0007669"/>
    <property type="project" value="InterPro"/>
</dbReference>
<dbReference type="Pfam" id="PF00158">
    <property type="entry name" value="Sigma54_activat"/>
    <property type="match status" value="1"/>
</dbReference>
<dbReference type="InterPro" id="IPR025944">
    <property type="entry name" value="Sigma_54_int_dom_CS"/>
</dbReference>
<keyword evidence="9" id="KW-1185">Reference proteome</keyword>
<dbReference type="PROSITE" id="PS00688">
    <property type="entry name" value="SIGMA54_INTERACT_3"/>
    <property type="match status" value="1"/>
</dbReference>
<dbReference type="Gene3D" id="3.30.450.20">
    <property type="entry name" value="PAS domain"/>
    <property type="match status" value="1"/>
</dbReference>
<dbReference type="InterPro" id="IPR058031">
    <property type="entry name" value="AAA_lid_NorR"/>
</dbReference>
<dbReference type="InterPro" id="IPR013767">
    <property type="entry name" value="PAS_fold"/>
</dbReference>
<sequence length="476" mass="53412">MANILQDTDSQGNAVMQNLSETVTLDQIFDNSYDSIWVIDRFGKVVMANRAASRMLQVDHEDIIGKNVRELVEKGVYRPSTALAAIESRTMVTGLVRTAHGLNLMSTSTPLIDENGEITMVVTNSRDKDSVDKFIATLEQERAQTNRYKSAVNYLGDFKLDNKQLIAESTAMRQILYKIGIIAKTDSTIILFGESGTGKEVIARHIHRNSPRVKEPFIPVNCAAIPNELLESEFFGYTRGAFTGANSQGKPGLFELADKGTLFLDEIGEMPLSLQSKLLRVLETGEVQRVGGTTVQKVDVRLLSATNRDLKHMVSQKSFRGDLYYRLNVIPVHIPPLRDRSEDVVALSRCFLEEFNKKYGYAKVLRQQILDVFLAYNWPGNVRELRNVIERLVLTSPTDDLDFEEEFGLSAKDSSPLSLDRNETKISYSGSLKSVLQAVEEEYIHQVLAECNGKIAEAAKKLGIHRTVLYRKVQDK</sequence>
<dbReference type="Gene3D" id="1.10.8.60">
    <property type="match status" value="1"/>
</dbReference>
<dbReference type="InterPro" id="IPR003593">
    <property type="entry name" value="AAA+_ATPase"/>
</dbReference>
<dbReference type="NCBIfam" id="TIGR00229">
    <property type="entry name" value="sensory_box"/>
    <property type="match status" value="1"/>
</dbReference>
<evidence type="ECO:0000256" key="5">
    <source>
        <dbReference type="ARBA" id="ARBA00023163"/>
    </source>
</evidence>